<keyword evidence="2" id="KW-0732">Signal</keyword>
<dbReference type="InterPro" id="IPR022464">
    <property type="entry name" value="Strep_pil_isopept_link"/>
</dbReference>
<gene>
    <name evidence="4" type="ORF">WMO29_04960</name>
</gene>
<name>A0ABV1FEL6_9FIRM</name>
<proteinExistence type="predicted"/>
<feature type="signal peptide" evidence="2">
    <location>
        <begin position="1"/>
        <end position="30"/>
    </location>
</feature>
<dbReference type="RefSeq" id="WP_349164015.1">
    <property type="nucleotide sequence ID" value="NZ_JBBMFE010000003.1"/>
</dbReference>
<feature type="chain" id="PRO_5047064765" evidence="2">
    <location>
        <begin position="31"/>
        <end position="361"/>
    </location>
</feature>
<protein>
    <submittedName>
        <fullName evidence="4">DUF5979 domain-containing protein</fullName>
    </submittedName>
</protein>
<dbReference type="Gene3D" id="2.60.40.3050">
    <property type="match status" value="1"/>
</dbReference>
<dbReference type="NCBIfam" id="TIGR03786">
    <property type="entry name" value="strep_pil_rpt"/>
    <property type="match status" value="1"/>
</dbReference>
<dbReference type="InterPro" id="IPR038174">
    <property type="entry name" value="Strep_pil_link_sf"/>
</dbReference>
<dbReference type="Gene3D" id="2.60.40.1140">
    <property type="entry name" value="Collagen-binding surface protein Cna, B-type domain"/>
    <property type="match status" value="1"/>
</dbReference>
<sequence length="361" mass="39638">MKFQRIAGRLAAGMMTGAVLLTTFGGNALAATEVTPLQEMKYKKIVTTDGHTYAPDTSFSFTLTPVDHSKDTTQATFADNVVLSGVEGGLTMEKGTITFAPSGTAPAASYEGSDNIKWDITKFTRPGVYHYQARETAGNYEGIVYDGTVYDVYVFVLKDDTGSLYVKNILCTKPVTDKEGNTKDTKSDLIFTNDYGKEHDTTHDITIVKKVTGNMGETNKDFRFHVKVKGADGEWYKVVITDKEGGRVTETHLENNVEAEYTIKDTGSIHIYGLTAGDTYTVNEQDYTADGYTTKYVDADGKEVSKENQVTEDGKLLYVENHRDAKIPGGVVSTVAPYALMLAFAAAMIFFFGRKKKLFGE</sequence>
<dbReference type="Pfam" id="PF24547">
    <property type="entry name" value="DUF7601"/>
    <property type="match status" value="1"/>
</dbReference>
<keyword evidence="1" id="KW-1133">Transmembrane helix</keyword>
<feature type="transmembrane region" description="Helical" evidence="1">
    <location>
        <begin position="335"/>
        <end position="353"/>
    </location>
</feature>
<dbReference type="EMBL" id="JBBMFE010000003">
    <property type="protein sequence ID" value="MEQ2471841.1"/>
    <property type="molecule type" value="Genomic_DNA"/>
</dbReference>
<reference evidence="4 5" key="1">
    <citation type="submission" date="2024-03" db="EMBL/GenBank/DDBJ databases">
        <title>Human intestinal bacterial collection.</title>
        <authorList>
            <person name="Pauvert C."/>
            <person name="Hitch T.C.A."/>
            <person name="Clavel T."/>
        </authorList>
    </citation>
    <scope>NUCLEOTIDE SEQUENCE [LARGE SCALE GENOMIC DNA]</scope>
    <source>
        <strain evidence="4 5">CLA-AA-H132</strain>
    </source>
</reference>
<evidence type="ECO:0000313" key="4">
    <source>
        <dbReference type="EMBL" id="MEQ2471841.1"/>
    </source>
</evidence>
<dbReference type="InterPro" id="IPR055382">
    <property type="entry name" value="DUF7601"/>
</dbReference>
<comment type="caution">
    <text evidence="4">The sequence shown here is derived from an EMBL/GenBank/DDBJ whole genome shotgun (WGS) entry which is preliminary data.</text>
</comment>
<keyword evidence="1" id="KW-0812">Transmembrane</keyword>
<feature type="domain" description="DUF7601" evidence="3">
    <location>
        <begin position="203"/>
        <end position="309"/>
    </location>
</feature>
<organism evidence="4 5">
    <name type="scientific">Laedolimicola intestinihominis</name>
    <dbReference type="NCBI Taxonomy" id="3133166"/>
    <lineage>
        <taxon>Bacteria</taxon>
        <taxon>Bacillati</taxon>
        <taxon>Bacillota</taxon>
        <taxon>Clostridia</taxon>
        <taxon>Lachnospirales</taxon>
        <taxon>Lachnospiraceae</taxon>
        <taxon>Laedolimicola</taxon>
    </lineage>
</organism>
<evidence type="ECO:0000313" key="5">
    <source>
        <dbReference type="Proteomes" id="UP001438008"/>
    </source>
</evidence>
<dbReference type="Proteomes" id="UP001438008">
    <property type="component" value="Unassembled WGS sequence"/>
</dbReference>
<keyword evidence="1" id="KW-0472">Membrane</keyword>
<evidence type="ECO:0000256" key="1">
    <source>
        <dbReference type="SAM" id="Phobius"/>
    </source>
</evidence>
<evidence type="ECO:0000259" key="3">
    <source>
        <dbReference type="Pfam" id="PF24547"/>
    </source>
</evidence>
<evidence type="ECO:0000256" key="2">
    <source>
        <dbReference type="SAM" id="SignalP"/>
    </source>
</evidence>
<keyword evidence="5" id="KW-1185">Reference proteome</keyword>
<accession>A0ABV1FEL6</accession>